<dbReference type="EMBL" id="DF836316">
    <property type="protein sequence ID" value="GAN02717.1"/>
    <property type="molecule type" value="Genomic_DNA"/>
</dbReference>
<dbReference type="OrthoDB" id="2201799at2759"/>
<reference evidence="1" key="1">
    <citation type="submission" date="2014-09" db="EMBL/GenBank/DDBJ databases">
        <title>Draft genome sequence of an oleaginous Mucoromycotina fungus Mucor ambiguus NBRC6742.</title>
        <authorList>
            <person name="Takeda I."/>
            <person name="Yamane N."/>
            <person name="Morita T."/>
            <person name="Tamano K."/>
            <person name="Machida M."/>
            <person name="Baker S."/>
            <person name="Koike H."/>
        </authorList>
    </citation>
    <scope>NUCLEOTIDE SEQUENCE</scope>
    <source>
        <strain evidence="1">NBRC 6742</strain>
    </source>
</reference>
<name>A0A0C9MI28_9FUNG</name>
<evidence type="ECO:0000313" key="2">
    <source>
        <dbReference type="Proteomes" id="UP000053815"/>
    </source>
</evidence>
<proteinExistence type="predicted"/>
<dbReference type="Proteomes" id="UP000053815">
    <property type="component" value="Unassembled WGS sequence"/>
</dbReference>
<gene>
    <name evidence="1" type="ORF">MAM1_0027c02163</name>
</gene>
<organism evidence="1">
    <name type="scientific">Mucor ambiguus</name>
    <dbReference type="NCBI Taxonomy" id="91626"/>
    <lineage>
        <taxon>Eukaryota</taxon>
        <taxon>Fungi</taxon>
        <taxon>Fungi incertae sedis</taxon>
        <taxon>Mucoromycota</taxon>
        <taxon>Mucoromycotina</taxon>
        <taxon>Mucoromycetes</taxon>
        <taxon>Mucorales</taxon>
        <taxon>Mucorineae</taxon>
        <taxon>Mucoraceae</taxon>
        <taxon>Mucor</taxon>
    </lineage>
</organism>
<accession>A0A0C9MI28</accession>
<evidence type="ECO:0008006" key="3">
    <source>
        <dbReference type="Google" id="ProtNLM"/>
    </source>
</evidence>
<keyword evidence="2" id="KW-1185">Reference proteome</keyword>
<sequence>MVNNKSKTLFLVYPCHICENHRPGYQKASKCIAHIRENHGYVFPGRAPGINRPRNREYLYQTDSKKDYDEQQFACPSCWYHTDDLELLSKHMNDHDPGVTVPRRRSGAQSDSDFIYNGKFFEKKAVQSIFQQITDVTELFKDILRLKG</sequence>
<evidence type="ECO:0000313" key="1">
    <source>
        <dbReference type="EMBL" id="GAN02717.1"/>
    </source>
</evidence>
<dbReference type="AlphaFoldDB" id="A0A0C9MI28"/>
<protein>
    <recommendedName>
        <fullName evidence="3">C2H2-type domain-containing protein</fullName>
    </recommendedName>
</protein>